<feature type="compositionally biased region" description="Low complexity" evidence="1">
    <location>
        <begin position="34"/>
        <end position="48"/>
    </location>
</feature>
<organism evidence="2 3">
    <name type="scientific">Aldrovandia affinis</name>
    <dbReference type="NCBI Taxonomy" id="143900"/>
    <lineage>
        <taxon>Eukaryota</taxon>
        <taxon>Metazoa</taxon>
        <taxon>Chordata</taxon>
        <taxon>Craniata</taxon>
        <taxon>Vertebrata</taxon>
        <taxon>Euteleostomi</taxon>
        <taxon>Actinopterygii</taxon>
        <taxon>Neopterygii</taxon>
        <taxon>Teleostei</taxon>
        <taxon>Notacanthiformes</taxon>
        <taxon>Halosauridae</taxon>
        <taxon>Aldrovandia</taxon>
    </lineage>
</organism>
<feature type="region of interest" description="Disordered" evidence="1">
    <location>
        <begin position="1"/>
        <end position="109"/>
    </location>
</feature>
<dbReference type="Proteomes" id="UP001221898">
    <property type="component" value="Unassembled WGS sequence"/>
</dbReference>
<dbReference type="AlphaFoldDB" id="A0AAD7VZI4"/>
<reference evidence="2" key="1">
    <citation type="journal article" date="2023" name="Science">
        <title>Genome structures resolve the early diversification of teleost fishes.</title>
        <authorList>
            <person name="Parey E."/>
            <person name="Louis A."/>
            <person name="Montfort J."/>
            <person name="Bouchez O."/>
            <person name="Roques C."/>
            <person name="Iampietro C."/>
            <person name="Lluch J."/>
            <person name="Castinel A."/>
            <person name="Donnadieu C."/>
            <person name="Desvignes T."/>
            <person name="Floi Bucao C."/>
            <person name="Jouanno E."/>
            <person name="Wen M."/>
            <person name="Mejri S."/>
            <person name="Dirks R."/>
            <person name="Jansen H."/>
            <person name="Henkel C."/>
            <person name="Chen W.J."/>
            <person name="Zahm M."/>
            <person name="Cabau C."/>
            <person name="Klopp C."/>
            <person name="Thompson A.W."/>
            <person name="Robinson-Rechavi M."/>
            <person name="Braasch I."/>
            <person name="Lecointre G."/>
            <person name="Bobe J."/>
            <person name="Postlethwait J.H."/>
            <person name="Berthelot C."/>
            <person name="Roest Crollius H."/>
            <person name="Guiguen Y."/>
        </authorList>
    </citation>
    <scope>NUCLEOTIDE SEQUENCE</scope>
    <source>
        <strain evidence="2">NC1722</strain>
    </source>
</reference>
<proteinExistence type="predicted"/>
<evidence type="ECO:0000313" key="3">
    <source>
        <dbReference type="Proteomes" id="UP001221898"/>
    </source>
</evidence>
<protein>
    <submittedName>
        <fullName evidence="2">Uncharacterized protein</fullName>
    </submittedName>
</protein>
<gene>
    <name evidence="2" type="ORF">AAFF_G00345370</name>
</gene>
<name>A0AAD7VZI4_9TELE</name>
<evidence type="ECO:0000256" key="1">
    <source>
        <dbReference type="SAM" id="MobiDB-lite"/>
    </source>
</evidence>
<evidence type="ECO:0000313" key="2">
    <source>
        <dbReference type="EMBL" id="KAJ8366696.1"/>
    </source>
</evidence>
<keyword evidence="3" id="KW-1185">Reference proteome</keyword>
<feature type="compositionally biased region" description="Polar residues" evidence="1">
    <location>
        <begin position="1"/>
        <end position="12"/>
    </location>
</feature>
<dbReference type="EMBL" id="JAINUG010000556">
    <property type="protein sequence ID" value="KAJ8366696.1"/>
    <property type="molecule type" value="Genomic_DNA"/>
</dbReference>
<accession>A0AAD7VZI4</accession>
<comment type="caution">
    <text evidence="2">The sequence shown here is derived from an EMBL/GenBank/DDBJ whole genome shotgun (WGS) entry which is preliminary data.</text>
</comment>
<feature type="compositionally biased region" description="Low complexity" evidence="1">
    <location>
        <begin position="61"/>
        <end position="74"/>
    </location>
</feature>
<sequence>MPISSGEVSSAPSPEPKQTHIEDASELCTDPAGLSSSTSSPTDLDLPTITMDDFGSTLLQRSSIPTRRSSTTPPAVSPAIVPRRKRRTRDEDKSVSGPSVDAYGRYVQH</sequence>